<proteinExistence type="predicted"/>
<name>A0AAU8N090_9GAMM</name>
<gene>
    <name evidence="1" type="ORF">ABU614_10785</name>
</gene>
<dbReference type="RefSeq" id="WP_363800578.1">
    <property type="nucleotide sequence ID" value="NZ_CP159925.1"/>
</dbReference>
<reference evidence="1" key="1">
    <citation type="submission" date="2024-06" db="EMBL/GenBank/DDBJ databases">
        <authorList>
            <person name="Li S."/>
        </authorList>
    </citation>
    <scope>NUCLEOTIDE SEQUENCE</scope>
    <source>
        <strain evidence="1">SR10</strain>
    </source>
</reference>
<sequence>MNHENFEEALSLERFGRYLTWAAGDRGQAIALYGLNTRLSESLYTPLQTLEVALRNRIHTVLADAKGADWYGEAAGLLVVPHQSEQVAKAIEELTQAGKPVTAGGVVASLTFSFWTTMFNKDYETLWQQTLHRIAAPTAPKGLKRKSFSGPLTPIRVLRNRIAHHEPILSWNLRKHHARIMELIEWLSPPAEKWCCENDRFPHVYPPEGFTLAQPASHVMNDQLAETSGLQAANDAASETNLT</sequence>
<dbReference type="EMBL" id="CP159925">
    <property type="protein sequence ID" value="XCO77237.1"/>
    <property type="molecule type" value="Genomic_DNA"/>
</dbReference>
<protein>
    <submittedName>
        <fullName evidence="1">Abi family protein</fullName>
    </submittedName>
</protein>
<evidence type="ECO:0000313" key="1">
    <source>
        <dbReference type="EMBL" id="XCO77237.1"/>
    </source>
</evidence>
<dbReference type="AlphaFoldDB" id="A0AAU8N090"/>
<accession>A0AAU8N090</accession>
<organism evidence="1">
    <name type="scientific">Lysobacter firmicutimachus</name>
    <dbReference type="NCBI Taxonomy" id="1792846"/>
    <lineage>
        <taxon>Bacteria</taxon>
        <taxon>Pseudomonadati</taxon>
        <taxon>Pseudomonadota</taxon>
        <taxon>Gammaproteobacteria</taxon>
        <taxon>Lysobacterales</taxon>
        <taxon>Lysobacteraceae</taxon>
        <taxon>Lysobacter</taxon>
    </lineage>
</organism>